<evidence type="ECO:0000313" key="12">
    <source>
        <dbReference type="Proteomes" id="UP000516480"/>
    </source>
</evidence>
<evidence type="ECO:0000313" key="10">
    <source>
        <dbReference type="Proteomes" id="UP000219860"/>
    </source>
</evidence>
<evidence type="ECO:0008006" key="13">
    <source>
        <dbReference type="Google" id="ProtNLM"/>
    </source>
</evidence>
<dbReference type="InterPro" id="IPR036322">
    <property type="entry name" value="WD40_repeat_dom_sf"/>
</dbReference>
<evidence type="ECO:0000313" key="11">
    <source>
        <dbReference type="Proteomes" id="UP000220214"/>
    </source>
</evidence>
<comment type="similarity">
    <text evidence="2">Belongs to the WD repeat EDC4 family.</text>
</comment>
<evidence type="ECO:0000256" key="1">
    <source>
        <dbReference type="ARBA" id="ARBA00004201"/>
    </source>
</evidence>
<accession>A0A1C6Y704</accession>
<evidence type="ECO:0000256" key="2">
    <source>
        <dbReference type="ARBA" id="ARBA00009639"/>
    </source>
</evidence>
<dbReference type="EMBL" id="LT614627">
    <property type="protein sequence ID" value="SCN21592.1"/>
    <property type="molecule type" value="Genomic_DNA"/>
</dbReference>
<dbReference type="GO" id="GO:0031087">
    <property type="term" value="P:deadenylation-independent decapping of nuclear-transcribed mRNA"/>
    <property type="evidence" value="ECO:0007669"/>
    <property type="project" value="InterPro"/>
</dbReference>
<keyword evidence="4" id="KW-0853">WD repeat</keyword>
<reference evidence="10 12" key="1">
    <citation type="submission" date="2016-08" db="EMBL/GenBank/DDBJ databases">
        <authorList>
            <consortium name="Pathogen Informatics"/>
        </authorList>
    </citation>
    <scope>NUCLEOTIDE SEQUENCE [LARGE SCALE GENOMIC DNA]</scope>
    <source>
        <strain evidence="7 12">NK65 ny</strain>
        <strain evidence="8 11">NK65e</strain>
        <strain evidence="9 10">SP11 Antwerpcl1</strain>
    </source>
</reference>
<keyword evidence="3" id="KW-0963">Cytoplasm</keyword>
<dbReference type="OMA" id="NNIAHYE"/>
<evidence type="ECO:0000313" key="8">
    <source>
        <dbReference type="EMBL" id="SCN21592.1"/>
    </source>
</evidence>
<proteinExistence type="inferred from homology"/>
<dbReference type="Proteomes" id="UP000219860">
    <property type="component" value="Chromosome 1"/>
</dbReference>
<name>A0A1C6Y704_PLABE</name>
<dbReference type="Gene3D" id="2.130.10.10">
    <property type="entry name" value="YVTN repeat-like/Quinoprotein amine dehydrogenase"/>
    <property type="match status" value="1"/>
</dbReference>
<feature type="coiled-coil region" evidence="6">
    <location>
        <begin position="1187"/>
        <end position="1221"/>
    </location>
</feature>
<dbReference type="OrthoDB" id="340226at2759"/>
<sequence length="1778" mass="208207">MDVQEIDEKLVTNGNYVRHAFSNRNIKIKVMDAVNKIEDYNIFQNEASQNCQLAKNKNNKFLSLNENLISKIRSESSDIIKKEGQILDVNSRNVCYALKSGKFRLINQNGINTTRIKLLYDSEVLYVSFNQENGNLLLILDTKGHLYIYNINEYIVELIFCLNFSSVQNEKKISDQLKDILLPNDTEDENKNIDNVNKKNELEKKNIPKIASWIPKNDKFFVTGHNSYLCVWNIKKLLNFINTNNINSEINVTHELISSCGFKISFGKIFYKYSYLFNDMFLDNTYNQEQTYNTFLNSYCFSLDGKYMHALINNYYSLIWKIQKEDQTTRLVLVGFRSLHEQLVNARKYLNLNEIKHVLKVEKSNIECQIEEINQHTDKEKEGVSENGINQNNNNNNNIEISSVHIINTFVQNKENEGKLSEYYLLVFHNGCCISLFSFKRFNDYSNVKHNNSTEERTDILNEYIEQNIFFDKSITNIENVELFLDPSEFFVFFNISYNVINKNQEYINKSLLFVIEIFNKKRLDFNIHPKFLLLQGQRILPLCSIRILTIKEFIKFAKVLNVSVSSNSINLFIFSITFNTAKKNINVKSFSVPIPLLMGDICDTQKDHEKKINLYCSKSEKFNEDIERNKFNHSDNCMDFPSFLDSKTNTPFDKIDSFHVKMDSKRCVSDINANELIRSGDTNTELSLVNKKNESINLDSSFFDTKKDEVDKCGEEKIERESINTEDNHIIHKDYDKLSNSKLNNNYNEVKYDDNFIDNIISKISLTDNKICENTLNKTGVYKKTERNDIVNTHEMLDNKKEENSKKNRLFISDPVEINKEEIQNDVYFKETKHIVDIIFSSSSNQKDKFDENDQILLSCTDENIEKENQDELANNSNKIVGNSNIDIIMSTHEDVLKRFMDFKDDQNREAYESEIEKNDEKKENIELISQVDNDQLKINEQTKYYKKEEESQEKILPQSQLKDKNKVKYDNEKSNANLESEVLKKEKNINSFFHKLGFFKNNVSNSASKKLKNENDHIQENEMLNEQISEEKIEEVNCDLENSINNKIKQEKIESEEVGGKENDNNFNNKCNNGDTQILDTNLIKVNEKEVENYINMKKDVKNNIQPCTDESGELNNYPIYVNEDVMKNICNKICKQMGTTIYNTVYNELNKICPLKNMNKTGENGSYFLDECRDKEYNEICAMSSRCNKKINEMKEEIINLKNQNKNMSLKLASINNSICKIYENIKHYGNFMKNPKQNIQEIKLEKIQTEINTLKKSVNNMVNKSSENLITFLDDFKTNIGKVLRANNDNLRKIIQQNLGDNEKNDRNISNINTFYNDLIYNKGMTEFLNQVHQNALKKIMPSVISSEIQVQFSKSIVPGMREAYNTGFQSITEPLNELLVENRKWLNNKVCVIEKGIYEKTQKNNEESLIAISHKIDALDKEFKMFTYSINEQLIYLNENIKVLNKIVMNLNSKKIDNQKMVTYNEEMEFEKKEYRENEDDVSNINNIKYTNKASNNISYNNKRASIVELKNNYDIEDVDDEKKDEKNPKIEKKMDTSDIIIKGKINQLLTEHEYNQAFTLALSIDIEKNTNAFWVLQLCHRFHEKMFLNESLTISQPALLSICKILCESLIKTINLSLEESEFRLKWIRSCMQQLALNHSDLMKTNAFIFMKNMHNNISAFSYYVENELAKIMGGNVNDNNDHDEENRLIMKRHLFKNKIVFNQKQTTNDKEKENEINSHNHYSLNNNHLNYGSEQNNYQYNKNMLIVLQEEIFHIRKLLKRIINSMNKSSA</sequence>
<dbReference type="PANTHER" id="PTHR15598:SF5">
    <property type="entry name" value="ENHANCER OF MRNA-DECAPPING PROTEIN 4"/>
    <property type="match status" value="1"/>
</dbReference>
<keyword evidence="6" id="KW-0175">Coiled coil</keyword>
<dbReference type="PANTHER" id="PTHR15598">
    <property type="entry name" value="ENHANCER OF MRNA-DECAPPING PROTEIN 4"/>
    <property type="match status" value="1"/>
</dbReference>
<dbReference type="Proteomes" id="UP000516480">
    <property type="component" value="Chromosome 1"/>
</dbReference>
<dbReference type="InterPro" id="IPR045152">
    <property type="entry name" value="EDC4-like"/>
</dbReference>
<evidence type="ECO:0000256" key="5">
    <source>
        <dbReference type="ARBA" id="ARBA00022737"/>
    </source>
</evidence>
<dbReference type="Proteomes" id="UP000220214">
    <property type="component" value="Chromosome 1"/>
</dbReference>
<dbReference type="GO" id="GO:0000932">
    <property type="term" value="C:P-body"/>
    <property type="evidence" value="ECO:0007669"/>
    <property type="project" value="UniProtKB-SubCell"/>
</dbReference>
<comment type="subcellular location">
    <subcellularLocation>
        <location evidence="1">Cytoplasm</location>
        <location evidence="1">P-body</location>
    </subcellularLocation>
</comment>
<dbReference type="InterPro" id="IPR015943">
    <property type="entry name" value="WD40/YVTN_repeat-like_dom_sf"/>
</dbReference>
<evidence type="ECO:0000256" key="4">
    <source>
        <dbReference type="ARBA" id="ARBA00022574"/>
    </source>
</evidence>
<organism evidence="7 12">
    <name type="scientific">Plasmodium berghei</name>
    <dbReference type="NCBI Taxonomy" id="5821"/>
    <lineage>
        <taxon>Eukaryota</taxon>
        <taxon>Sar</taxon>
        <taxon>Alveolata</taxon>
        <taxon>Apicomplexa</taxon>
        <taxon>Aconoidasida</taxon>
        <taxon>Haemosporida</taxon>
        <taxon>Plasmodiidae</taxon>
        <taxon>Plasmodium</taxon>
        <taxon>Plasmodium (Vinckeia)</taxon>
    </lineage>
</organism>
<dbReference type="EMBL" id="LT608137">
    <property type="protein sequence ID" value="SCM19091.1"/>
    <property type="molecule type" value="Genomic_DNA"/>
</dbReference>
<evidence type="ECO:0000313" key="7">
    <source>
        <dbReference type="EMBL" id="SCM19091.1"/>
    </source>
</evidence>
<keyword evidence="5" id="KW-0677">Repeat</keyword>
<evidence type="ECO:0000313" key="9">
    <source>
        <dbReference type="EMBL" id="SCO58877.1"/>
    </source>
</evidence>
<protein>
    <recommendedName>
        <fullName evidence="13">WD repeat-containing protein</fullName>
    </recommendedName>
</protein>
<evidence type="ECO:0000256" key="3">
    <source>
        <dbReference type="ARBA" id="ARBA00022490"/>
    </source>
</evidence>
<dbReference type="VEuPathDB" id="PlasmoDB:PBANKA_0105300"/>
<evidence type="ECO:0000256" key="6">
    <source>
        <dbReference type="SAM" id="Coils"/>
    </source>
</evidence>
<dbReference type="EMBL" id="LT608249">
    <property type="protein sequence ID" value="SCO58877.1"/>
    <property type="molecule type" value="Genomic_DNA"/>
</dbReference>
<gene>
    <name evidence="8" type="ORF">PBNK65E_000009800</name>
    <name evidence="7" type="ORF">PBNK65NY_000009800</name>
    <name evidence="9" type="ORF">PBSP11A_000009800</name>
</gene>
<dbReference type="SUPFAM" id="SSF50978">
    <property type="entry name" value="WD40 repeat-like"/>
    <property type="match status" value="1"/>
</dbReference>